<comment type="caution">
    <text evidence="2">The sequence shown here is derived from an EMBL/GenBank/DDBJ whole genome shotgun (WGS) entry which is preliminary data.</text>
</comment>
<dbReference type="PANTHER" id="PTHR34818">
    <property type="entry name" value="PROTEIN BLI-3"/>
    <property type="match status" value="1"/>
</dbReference>
<dbReference type="InterPro" id="IPR038725">
    <property type="entry name" value="YdaG_split_barrel_FMN-bd"/>
</dbReference>
<sequence length="149" mass="16279">MEDISEGMLGLEGEFLIPMTPKVRDDVKDGTIWFITAEGTDLQKAVAAGPKAARLVVSDRGEGLWADIKGTLAQITSQDVVDDVWSAMTGAWFEDGKRDDDVRLMSFTPSEAEATISDDNALEFFYKIAKAKITGDTPDNVGWQGKITF</sequence>
<accession>A0A2T7G0E8</accession>
<feature type="domain" description="General stress protein FMN-binding split barrel" evidence="1">
    <location>
        <begin position="2"/>
        <end position="139"/>
    </location>
</feature>
<keyword evidence="3" id="KW-1185">Reference proteome</keyword>
<dbReference type="Proteomes" id="UP000244817">
    <property type="component" value="Unassembled WGS sequence"/>
</dbReference>
<dbReference type="OrthoDB" id="1432662at2"/>
<protein>
    <submittedName>
        <fullName evidence="2">General stress protein</fullName>
    </submittedName>
</protein>
<name>A0A2T7G0E8_9RHOB</name>
<dbReference type="AlphaFoldDB" id="A0A2T7G0E8"/>
<dbReference type="EMBL" id="QCYG01000002">
    <property type="protein sequence ID" value="PVA07891.1"/>
    <property type="molecule type" value="Genomic_DNA"/>
</dbReference>
<dbReference type="Gene3D" id="2.30.110.10">
    <property type="entry name" value="Electron Transport, Fmn-binding Protein, Chain A"/>
    <property type="match status" value="1"/>
</dbReference>
<dbReference type="InterPro" id="IPR012349">
    <property type="entry name" value="Split_barrel_FMN-bd"/>
</dbReference>
<dbReference type="SUPFAM" id="SSF50475">
    <property type="entry name" value="FMN-binding split barrel"/>
    <property type="match status" value="1"/>
</dbReference>
<evidence type="ECO:0000259" key="1">
    <source>
        <dbReference type="Pfam" id="PF16242"/>
    </source>
</evidence>
<dbReference type="PANTHER" id="PTHR34818:SF1">
    <property type="entry name" value="PROTEIN BLI-3"/>
    <property type="match status" value="1"/>
</dbReference>
<evidence type="ECO:0000313" key="3">
    <source>
        <dbReference type="Proteomes" id="UP000244817"/>
    </source>
</evidence>
<proteinExistence type="predicted"/>
<dbReference type="Pfam" id="PF16242">
    <property type="entry name" value="Pyrid_ox_like"/>
    <property type="match status" value="1"/>
</dbReference>
<dbReference type="InterPro" id="IPR052917">
    <property type="entry name" value="Stress-Dev_Protein"/>
</dbReference>
<evidence type="ECO:0000313" key="2">
    <source>
        <dbReference type="EMBL" id="PVA07891.1"/>
    </source>
</evidence>
<reference evidence="2 3" key="1">
    <citation type="submission" date="2018-04" db="EMBL/GenBank/DDBJ databases">
        <title>Pelagivirga bohaiensis gen. nov., sp. nov., a bacterium isolated from the Bohai Sea.</title>
        <authorList>
            <person name="Ji X."/>
        </authorList>
    </citation>
    <scope>NUCLEOTIDE SEQUENCE [LARGE SCALE GENOMIC DNA]</scope>
    <source>
        <strain evidence="2 3">BH-SD16</strain>
    </source>
</reference>
<organism evidence="2 3">
    <name type="scientific">Thalassorhabdomicrobium marinisediminis</name>
    <dbReference type="NCBI Taxonomy" id="2170577"/>
    <lineage>
        <taxon>Bacteria</taxon>
        <taxon>Pseudomonadati</taxon>
        <taxon>Pseudomonadota</taxon>
        <taxon>Alphaproteobacteria</taxon>
        <taxon>Rhodobacterales</taxon>
        <taxon>Paracoccaceae</taxon>
        <taxon>Thalassorhabdomicrobium</taxon>
    </lineage>
</organism>
<gene>
    <name evidence="2" type="ORF">DC363_02730</name>
</gene>